<dbReference type="EMBL" id="BAAAMR010000077">
    <property type="protein sequence ID" value="GAA2157706.1"/>
    <property type="molecule type" value="Genomic_DNA"/>
</dbReference>
<sequence length="399" mass="40954">MRLPGRIRDHMTVANGGGNSLGGVGDMRNGALRVVAAIAVAAATTAAASTADGSGPHREPGSLLVDETFTGASADSRFIGYGSACLTGAPRGAAPAESTNHPLGGCRRDPAGPVPPGGVAMHGFLQLTDAHVEETGAALFDSPIPAGEGLEVTFEQWQYGNTTPAPADGISFFLTDGAARLTTPGAFGGSLGYAQKLPDGSTDGRFVPGVSGGYLGIGLDVLGDYFGDGERRGNGCERGSPAGRVFGPPAPGPNIVSARGPGNGNDGYCLLAATTGNATTKGPWPSTLPGRLHGDLKKMPSDATPERAEQLLEPMKRTVRLMVTPPPEPMATVDIDFQDGRGFRQVLRFPAPEPVPDTVKLGFAASTGTLTDVQLVRHLTVRAGRSFPPGSGRLRPRTN</sequence>
<evidence type="ECO:0000313" key="2">
    <source>
        <dbReference type="Proteomes" id="UP001501020"/>
    </source>
</evidence>
<comment type="caution">
    <text evidence="1">The sequence shown here is derived from an EMBL/GenBank/DDBJ whole genome shotgun (WGS) entry which is preliminary data.</text>
</comment>
<proteinExistence type="predicted"/>
<dbReference type="Gene3D" id="2.60.120.200">
    <property type="match status" value="1"/>
</dbReference>
<evidence type="ECO:0008006" key="3">
    <source>
        <dbReference type="Google" id="ProtNLM"/>
    </source>
</evidence>
<gene>
    <name evidence="1" type="ORF">GCM10009727_67770</name>
</gene>
<keyword evidence="2" id="KW-1185">Reference proteome</keyword>
<dbReference type="SUPFAM" id="SSF49899">
    <property type="entry name" value="Concanavalin A-like lectins/glucanases"/>
    <property type="match status" value="1"/>
</dbReference>
<reference evidence="1 2" key="1">
    <citation type="journal article" date="2019" name="Int. J. Syst. Evol. Microbiol.">
        <title>The Global Catalogue of Microorganisms (GCM) 10K type strain sequencing project: providing services to taxonomists for standard genome sequencing and annotation.</title>
        <authorList>
            <consortium name="The Broad Institute Genomics Platform"/>
            <consortium name="The Broad Institute Genome Sequencing Center for Infectious Disease"/>
            <person name="Wu L."/>
            <person name="Ma J."/>
        </authorList>
    </citation>
    <scope>NUCLEOTIDE SEQUENCE [LARGE SCALE GENOMIC DNA]</scope>
    <source>
        <strain evidence="1 2">JCM 13850</strain>
    </source>
</reference>
<protein>
    <recommendedName>
        <fullName evidence="3">LamG domain-containing protein</fullName>
    </recommendedName>
</protein>
<name>A0ABN3AAF7_9ACTN</name>
<evidence type="ECO:0000313" key="1">
    <source>
        <dbReference type="EMBL" id="GAA2157706.1"/>
    </source>
</evidence>
<dbReference type="Proteomes" id="UP001501020">
    <property type="component" value="Unassembled WGS sequence"/>
</dbReference>
<accession>A0ABN3AAF7</accession>
<dbReference type="InterPro" id="IPR013320">
    <property type="entry name" value="ConA-like_dom_sf"/>
</dbReference>
<organism evidence="1 2">
    <name type="scientific">Actinomadura napierensis</name>
    <dbReference type="NCBI Taxonomy" id="267854"/>
    <lineage>
        <taxon>Bacteria</taxon>
        <taxon>Bacillati</taxon>
        <taxon>Actinomycetota</taxon>
        <taxon>Actinomycetes</taxon>
        <taxon>Streptosporangiales</taxon>
        <taxon>Thermomonosporaceae</taxon>
        <taxon>Actinomadura</taxon>
    </lineage>
</organism>